<dbReference type="STRING" id="446469.Sked_36650"/>
<dbReference type="AlphaFoldDB" id="D1BG34"/>
<dbReference type="KEGG" id="ske:Sked_36650"/>
<dbReference type="RefSeq" id="WP_012868619.1">
    <property type="nucleotide sequence ID" value="NC_013521.1"/>
</dbReference>
<feature type="domain" description="Activator of Hsp90 ATPase homologue 1/2-like C-terminal" evidence="2">
    <location>
        <begin position="24"/>
        <end position="154"/>
    </location>
</feature>
<dbReference type="HOGENOM" id="CLU_108923_6_1_11"/>
<evidence type="ECO:0000313" key="3">
    <source>
        <dbReference type="EMBL" id="ACZ23551.1"/>
    </source>
</evidence>
<dbReference type="Pfam" id="PF08327">
    <property type="entry name" value="AHSA1"/>
    <property type="match status" value="1"/>
</dbReference>
<proteinExistence type="inferred from homology"/>
<protein>
    <submittedName>
        <fullName evidence="3">Uncharacterized conserved protein</fullName>
    </submittedName>
</protein>
<dbReference type="InterPro" id="IPR013538">
    <property type="entry name" value="ASHA1/2-like_C"/>
</dbReference>
<keyword evidence="4" id="KW-1185">Reference proteome</keyword>
<dbReference type="Proteomes" id="UP000000322">
    <property type="component" value="Chromosome"/>
</dbReference>
<dbReference type="Gene3D" id="3.30.530.20">
    <property type="match status" value="1"/>
</dbReference>
<name>D1BG34_SANKS</name>
<evidence type="ECO:0000256" key="1">
    <source>
        <dbReference type="ARBA" id="ARBA00006817"/>
    </source>
</evidence>
<dbReference type="EMBL" id="CP001819">
    <property type="protein sequence ID" value="ACZ23551.1"/>
    <property type="molecule type" value="Genomic_DNA"/>
</dbReference>
<dbReference type="InterPro" id="IPR023393">
    <property type="entry name" value="START-like_dom_sf"/>
</dbReference>
<dbReference type="eggNOG" id="COG3832">
    <property type="taxonomic scope" value="Bacteria"/>
</dbReference>
<sequence>MANQRTVTAPPGGQSIAFSRELEATAERVFAAHTDVATLARWTGPRGTTVEVRAFDARTGGLWSYVVRGTDGVGWAFFGSFHEVTAPHRLVQTFEFEGDPGHPTFETLTFTDLPGGRCRVDGLSLFGTVAERDAMLTGMDSGMDENYDRLEELLAGSG</sequence>
<dbReference type="OrthoDB" id="5185819at2"/>
<organism evidence="3 4">
    <name type="scientific">Sanguibacter keddieii (strain ATCC 51767 / DSM 10542 / NCFB 3025 / ST-74)</name>
    <dbReference type="NCBI Taxonomy" id="446469"/>
    <lineage>
        <taxon>Bacteria</taxon>
        <taxon>Bacillati</taxon>
        <taxon>Actinomycetota</taxon>
        <taxon>Actinomycetes</taxon>
        <taxon>Micrococcales</taxon>
        <taxon>Sanguibacteraceae</taxon>
        <taxon>Sanguibacter</taxon>
    </lineage>
</organism>
<evidence type="ECO:0000313" key="4">
    <source>
        <dbReference type="Proteomes" id="UP000000322"/>
    </source>
</evidence>
<gene>
    <name evidence="3" type="ordered locus">Sked_36650</name>
</gene>
<accession>D1BG34</accession>
<comment type="similarity">
    <text evidence="1">Belongs to the AHA1 family.</text>
</comment>
<evidence type="ECO:0000259" key="2">
    <source>
        <dbReference type="Pfam" id="PF08327"/>
    </source>
</evidence>
<dbReference type="SUPFAM" id="SSF55961">
    <property type="entry name" value="Bet v1-like"/>
    <property type="match status" value="1"/>
</dbReference>
<reference evidence="3 4" key="1">
    <citation type="journal article" date="2009" name="Stand. Genomic Sci.">
        <title>Complete genome sequence of Sanguibacter keddieii type strain (ST-74).</title>
        <authorList>
            <person name="Ivanova N."/>
            <person name="Sikorski J."/>
            <person name="Sims D."/>
            <person name="Brettin T."/>
            <person name="Detter J.C."/>
            <person name="Han C."/>
            <person name="Lapidus A."/>
            <person name="Copeland A."/>
            <person name="Glavina Del Rio T."/>
            <person name="Nolan M."/>
            <person name="Chen F."/>
            <person name="Lucas S."/>
            <person name="Tice H."/>
            <person name="Cheng J.F."/>
            <person name="Bruce D."/>
            <person name="Goodwin L."/>
            <person name="Pitluck S."/>
            <person name="Pati A."/>
            <person name="Mavromatis K."/>
            <person name="Chen A."/>
            <person name="Palaniappan K."/>
            <person name="D'haeseleer P."/>
            <person name="Chain P."/>
            <person name="Bristow J."/>
            <person name="Eisen J.A."/>
            <person name="Markowitz V."/>
            <person name="Hugenholtz P."/>
            <person name="Goker M."/>
            <person name="Pukall R."/>
            <person name="Klenk H.P."/>
            <person name="Kyrpides N.C."/>
        </authorList>
    </citation>
    <scope>NUCLEOTIDE SEQUENCE [LARGE SCALE GENOMIC DNA]</scope>
    <source>
        <strain evidence="4">ATCC 51767 / DSM 10542 / NCFB 3025 / ST-74</strain>
    </source>
</reference>